<dbReference type="EMBL" id="MN175499">
    <property type="protein sequence ID" value="QID06014.1"/>
    <property type="molecule type" value="Genomic_DNA"/>
</dbReference>
<accession>A0A6G6AB06</accession>
<organism evidence="1">
    <name type="scientific">Borely moumouvirus</name>
    <dbReference type="NCBI Taxonomy" id="2712067"/>
    <lineage>
        <taxon>Viruses</taxon>
        <taxon>Varidnaviria</taxon>
        <taxon>Bamfordvirae</taxon>
        <taxon>Nucleocytoviricota</taxon>
        <taxon>Megaviricetes</taxon>
        <taxon>Imitervirales</taxon>
        <taxon>Mimiviridae</taxon>
        <taxon>Megamimivirinae</taxon>
        <taxon>Moumouvirus</taxon>
    </lineage>
</organism>
<evidence type="ECO:0000313" key="1">
    <source>
        <dbReference type="EMBL" id="QID06014.1"/>
    </source>
</evidence>
<name>A0A6G6AB06_9VIRU</name>
<protein>
    <submittedName>
        <fullName evidence="1">Uncharacterized protein</fullName>
    </submittedName>
</protein>
<sequence length="270" mass="32067">MENKYIINKEKYVSKNLENIHQINDAFLSKIIFKEFGQSYLRFFSIDLYKKKLLIETDNLIIPSNIYISENKKIKIFLDPKQNNFKLLENHFEVMDNFFGSEEVKKSLFGNKYENYKYDPILKLPQPKDDEDDSDNESDVTDKKYNFRIKIKTDQHLILKTQILDENNICQAKFEKKESKYGGYSLILDENKKYTYIKAGTSIKIIFYYNFIWAQKNKNFTGKIPYGVNLVLDLLDINNPNPETYSKTFQQIDLKYVNNIPFINNINLVI</sequence>
<proteinExistence type="predicted"/>
<reference evidence="1" key="1">
    <citation type="submission" date="2019-07" db="EMBL/GenBank/DDBJ databases">
        <title>The discovery of a new lineage B mimivirus raises questions about particles surface fibrils.</title>
        <authorList>
            <person name="Silva L.K.S."/>
            <person name="Rodrigues R.A.L."/>
            <person name="Andrade A.C.S.P."/>
            <person name="Hikida H."/>
            <person name="Andreani J."/>
            <person name="Levasseur A."/>
            <person name="La Scola B."/>
            <person name="Abrahao J.S."/>
        </authorList>
    </citation>
    <scope>NUCLEOTIDE SEQUENCE</scope>
    <source>
        <strain evidence="1">B60</strain>
    </source>
</reference>